<dbReference type="PRINTS" id="PR00405">
    <property type="entry name" value="REVINTRACTNG"/>
</dbReference>
<keyword evidence="1" id="KW-0343">GTPase activation</keyword>
<evidence type="ECO:0000259" key="7">
    <source>
        <dbReference type="PROSITE" id="PS50115"/>
    </source>
</evidence>
<name>A0ABM4D2C3_HYDVU</name>
<dbReference type="SMART" id="SM00105">
    <property type="entry name" value="ArfGap"/>
    <property type="match status" value="1"/>
</dbReference>
<feature type="compositionally biased region" description="Polar residues" evidence="6">
    <location>
        <begin position="303"/>
        <end position="327"/>
    </location>
</feature>
<feature type="region of interest" description="Disordered" evidence="6">
    <location>
        <begin position="363"/>
        <end position="455"/>
    </location>
</feature>
<dbReference type="RefSeq" id="XP_065668406.1">
    <property type="nucleotide sequence ID" value="XM_065812334.1"/>
</dbReference>
<protein>
    <submittedName>
        <fullName evidence="9 10">ADP-ribosylation factor GTPase-activating protein 2 isoform X2</fullName>
    </submittedName>
</protein>
<dbReference type="RefSeq" id="XP_065668405.1">
    <property type="nucleotide sequence ID" value="XM_065812333.1"/>
</dbReference>
<proteinExistence type="predicted"/>
<keyword evidence="4" id="KW-0862">Zinc</keyword>
<evidence type="ECO:0000256" key="3">
    <source>
        <dbReference type="ARBA" id="ARBA00022771"/>
    </source>
</evidence>
<keyword evidence="8" id="KW-1185">Reference proteome</keyword>
<sequence>MADQKVPPKDIITVFKRLKTIGENKSCFDCRASNPTWASITYGVFLCIDCSAVHRHLGVHLTFIRSTQLDTNWTWLQLRHMQLGGNAKANAFFRQHNLLTQDAAAKYNSRVAAMYRDKLNSLALKHLNENGISSLLIDQHQPATTPEQKEVDFFQNIEENLAPTESSALVVKSSLIDESDQQDVDLGHLSTSPPKKDVRVSTIGGRKPVASKKKGLGVKKSGLGAAKSKADFAAIENETQEQDKMRHQASGESISSKSEDLPLSSTLTYKTAAMKREEEKIKNLDPKKAEQMERLGMGFGNKSAVSHSVSESMRTVEQVKPNKSSELSSKERYDSGKSDFFDSVSGFDGLSGFSSYKEDIIEEPPSYNSHSIRKASWGSDSGTRSYKSDREENCNNRSRNKPLVAEEPSTSDEMQKKFANAKGISSDQVFGNNQNDTTRGRLDQYHGSSGISSADLFGEKKKQGSSVDMQNIKDSVQNVTGKLSSLASGVIGSLQNRYSGSGNH</sequence>
<dbReference type="PANTHER" id="PTHR45686:SF4">
    <property type="entry name" value="ADP-RIBOSYLATION FACTOR GTPASE ACTIVATING PROTEIN 3, ISOFORM H"/>
    <property type="match status" value="1"/>
</dbReference>
<feature type="compositionally biased region" description="Basic and acidic residues" evidence="6">
    <location>
        <begin position="328"/>
        <end position="340"/>
    </location>
</feature>
<feature type="region of interest" description="Disordered" evidence="6">
    <location>
        <begin position="300"/>
        <end position="344"/>
    </location>
</feature>
<dbReference type="SUPFAM" id="SSF57863">
    <property type="entry name" value="ArfGap/RecO-like zinc finger"/>
    <property type="match status" value="1"/>
</dbReference>
<dbReference type="InterPro" id="IPR038508">
    <property type="entry name" value="ArfGAP_dom_sf"/>
</dbReference>
<feature type="region of interest" description="Disordered" evidence="6">
    <location>
        <begin position="239"/>
        <end position="261"/>
    </location>
</feature>
<evidence type="ECO:0000313" key="8">
    <source>
        <dbReference type="Proteomes" id="UP001652625"/>
    </source>
</evidence>
<evidence type="ECO:0000313" key="9">
    <source>
        <dbReference type="RefSeq" id="XP_065668405.1"/>
    </source>
</evidence>
<reference evidence="9 10" key="1">
    <citation type="submission" date="2025-05" db="UniProtKB">
        <authorList>
            <consortium name="RefSeq"/>
        </authorList>
    </citation>
    <scope>IDENTIFICATION</scope>
</reference>
<keyword evidence="2" id="KW-0479">Metal-binding</keyword>
<evidence type="ECO:0000256" key="5">
    <source>
        <dbReference type="PROSITE-ProRule" id="PRU00288"/>
    </source>
</evidence>
<dbReference type="Proteomes" id="UP001652625">
    <property type="component" value="Chromosome 12"/>
</dbReference>
<feature type="region of interest" description="Disordered" evidence="6">
    <location>
        <begin position="182"/>
        <end position="201"/>
    </location>
</feature>
<organism evidence="8 10">
    <name type="scientific">Hydra vulgaris</name>
    <name type="common">Hydra</name>
    <name type="synonym">Hydra attenuata</name>
    <dbReference type="NCBI Taxonomy" id="6087"/>
    <lineage>
        <taxon>Eukaryota</taxon>
        <taxon>Metazoa</taxon>
        <taxon>Cnidaria</taxon>
        <taxon>Hydrozoa</taxon>
        <taxon>Hydroidolina</taxon>
        <taxon>Anthoathecata</taxon>
        <taxon>Aplanulata</taxon>
        <taxon>Hydridae</taxon>
        <taxon>Hydra</taxon>
    </lineage>
</organism>
<dbReference type="InterPro" id="IPR037278">
    <property type="entry name" value="ARFGAP/RecO"/>
</dbReference>
<evidence type="ECO:0000256" key="1">
    <source>
        <dbReference type="ARBA" id="ARBA00022468"/>
    </source>
</evidence>
<gene>
    <name evidence="9 10" type="primary">LOC100200658</name>
</gene>
<accession>A0ABM4D2C3</accession>
<dbReference type="PROSITE" id="PS50115">
    <property type="entry name" value="ARFGAP"/>
    <property type="match status" value="1"/>
</dbReference>
<feature type="compositionally biased region" description="Polar residues" evidence="6">
    <location>
        <begin position="423"/>
        <end position="437"/>
    </location>
</feature>
<evidence type="ECO:0000256" key="2">
    <source>
        <dbReference type="ARBA" id="ARBA00022723"/>
    </source>
</evidence>
<dbReference type="InterPro" id="IPR001164">
    <property type="entry name" value="ArfGAP_dom"/>
</dbReference>
<evidence type="ECO:0000313" key="10">
    <source>
        <dbReference type="RefSeq" id="XP_065668406.1"/>
    </source>
</evidence>
<dbReference type="CDD" id="cd08959">
    <property type="entry name" value="ArfGap_ArfGap1_like"/>
    <property type="match status" value="1"/>
</dbReference>
<dbReference type="Pfam" id="PF01412">
    <property type="entry name" value="ArfGap"/>
    <property type="match status" value="1"/>
</dbReference>
<keyword evidence="3 5" id="KW-0863">Zinc-finger</keyword>
<dbReference type="Gene3D" id="1.10.220.150">
    <property type="entry name" value="Arf GTPase activating protein"/>
    <property type="match status" value="1"/>
</dbReference>
<dbReference type="PANTHER" id="PTHR45686">
    <property type="entry name" value="ADP-RIBOSYLATION FACTOR GTPASE ACTIVATING PROTEIN 3, ISOFORM H-RELATED"/>
    <property type="match status" value="1"/>
</dbReference>
<dbReference type="GeneID" id="100200658"/>
<evidence type="ECO:0000256" key="4">
    <source>
        <dbReference type="ARBA" id="ARBA00022833"/>
    </source>
</evidence>
<evidence type="ECO:0000256" key="6">
    <source>
        <dbReference type="SAM" id="MobiDB-lite"/>
    </source>
</evidence>
<feature type="domain" description="Arf-GAP" evidence="7">
    <location>
        <begin position="12"/>
        <end position="119"/>
    </location>
</feature>